<dbReference type="PATRIC" id="fig|1122247.3.peg.4369"/>
<keyword evidence="3" id="KW-1185">Reference proteome</keyword>
<proteinExistence type="predicted"/>
<evidence type="ECO:0000313" key="3">
    <source>
        <dbReference type="Proteomes" id="UP000006265"/>
    </source>
</evidence>
<feature type="compositionally biased region" description="Polar residues" evidence="1">
    <location>
        <begin position="97"/>
        <end position="112"/>
    </location>
</feature>
<comment type="caution">
    <text evidence="2">The sequence shown here is derived from an EMBL/GenBank/DDBJ whole genome shotgun (WGS) entry which is preliminary data.</text>
</comment>
<dbReference type="Proteomes" id="UP000006265">
    <property type="component" value="Unassembled WGS sequence"/>
</dbReference>
<protein>
    <submittedName>
        <fullName evidence="2">Uncharacterized protein</fullName>
    </submittedName>
</protein>
<accession>K5BDG2</accession>
<organism evidence="2 3">
    <name type="scientific">Mycolicibacterium hassiacum (strain DSM 44199 / CIP 105218 / JCM 12690 / 3849)</name>
    <name type="common">Mycobacterium hassiacum</name>
    <dbReference type="NCBI Taxonomy" id="1122247"/>
    <lineage>
        <taxon>Bacteria</taxon>
        <taxon>Bacillati</taxon>
        <taxon>Actinomycetota</taxon>
        <taxon>Actinomycetes</taxon>
        <taxon>Mycobacteriales</taxon>
        <taxon>Mycobacteriaceae</taxon>
        <taxon>Mycolicibacterium</taxon>
    </lineage>
</organism>
<evidence type="ECO:0000313" key="2">
    <source>
        <dbReference type="EMBL" id="EKF21446.1"/>
    </source>
</evidence>
<reference evidence="2 3" key="1">
    <citation type="journal article" date="2012" name="J. Bacteriol.">
        <title>Genome sequence of Mycobacterium hassiacum DSM 44199, a rare source of heat-stable mycobacterial proteins.</title>
        <authorList>
            <person name="Tiago I."/>
            <person name="Maranha A."/>
            <person name="Mendes V."/>
            <person name="Alarico S."/>
            <person name="Moynihan P.J."/>
            <person name="Clarke A.J."/>
            <person name="Macedo-Ribeiro S."/>
            <person name="Pereira P.J."/>
            <person name="Empadinhas N."/>
        </authorList>
    </citation>
    <scope>NUCLEOTIDE SEQUENCE [LARGE SCALE GENOMIC DNA]</scope>
    <source>
        <strain evidence="3">DSM 44199 / CIP 105218 / JCM 12690 / 3849</strain>
    </source>
</reference>
<dbReference type="AlphaFoldDB" id="K5BDG2"/>
<feature type="region of interest" description="Disordered" evidence="1">
    <location>
        <begin position="43"/>
        <end position="112"/>
    </location>
</feature>
<evidence type="ECO:0000256" key="1">
    <source>
        <dbReference type="SAM" id="MobiDB-lite"/>
    </source>
</evidence>
<name>K5BDG2_MYCHD</name>
<dbReference type="RefSeq" id="WP_005632025.1">
    <property type="nucleotide sequence ID" value="NZ_AMRA01000136.1"/>
</dbReference>
<gene>
    <name evidence="2" type="ORF">C731_4561</name>
</gene>
<feature type="compositionally biased region" description="Low complexity" evidence="1">
    <location>
        <begin position="43"/>
        <end position="52"/>
    </location>
</feature>
<sequence>MFGPPELLTFIPGAESFDAVVEEAPWVPVDEVSELEDDCLVDDSSASDLASEVLDEEVDEDCDAEDDDEDEEDEDDEDESLSESALAGPAPWLIVTMTPTPRATANVPTRPT</sequence>
<dbReference type="EMBL" id="AMRA01000136">
    <property type="protein sequence ID" value="EKF21446.1"/>
    <property type="molecule type" value="Genomic_DNA"/>
</dbReference>
<feature type="compositionally biased region" description="Acidic residues" evidence="1">
    <location>
        <begin position="53"/>
        <end position="81"/>
    </location>
</feature>